<evidence type="ECO:0000313" key="2">
    <source>
        <dbReference type="EMBL" id="QID88274.1"/>
    </source>
</evidence>
<organism evidence="2 3">
    <name type="scientific">Saccharomyces pastorianus</name>
    <name type="common">Lager yeast</name>
    <name type="synonym">Saccharomyces cerevisiae x Saccharomyces eubayanus</name>
    <dbReference type="NCBI Taxonomy" id="27292"/>
    <lineage>
        <taxon>Eukaryota</taxon>
        <taxon>Fungi</taxon>
        <taxon>Dikarya</taxon>
        <taxon>Ascomycota</taxon>
        <taxon>Saccharomycotina</taxon>
        <taxon>Saccharomycetes</taxon>
        <taxon>Saccharomycetales</taxon>
        <taxon>Saccharomycetaceae</taxon>
        <taxon>Saccharomyces</taxon>
    </lineage>
</organism>
<gene>
    <name evidence="2" type="ORF">GRS66_010984</name>
</gene>
<dbReference type="InterPro" id="IPR022127">
    <property type="entry name" value="STIMATE/YPL162C"/>
</dbReference>
<dbReference type="PANTHER" id="PTHR31735:SF1">
    <property type="entry name" value="VACUOLAR MEMBRANE PROTEIN YPL162C"/>
    <property type="match status" value="1"/>
</dbReference>
<dbReference type="Proteomes" id="UP000501346">
    <property type="component" value="Chromosome SeXVI"/>
</dbReference>
<protein>
    <recommendedName>
        <fullName evidence="4">Vacuolar membrane protein</fullName>
    </recommendedName>
</protein>
<dbReference type="GO" id="GO:0016020">
    <property type="term" value="C:membrane"/>
    <property type="evidence" value="ECO:0007669"/>
    <property type="project" value="TreeGrafter"/>
</dbReference>
<reference evidence="2 3" key="1">
    <citation type="journal article" date="2019" name="BMC Genomics">
        <title>Chromosome level assembly and comparative genome analysis confirm lager-brewing yeasts originated from a single hybridization.</title>
        <authorList>
            <person name="Salazar A.N."/>
            <person name="Gorter de Vries A.R."/>
            <person name="van den Broek M."/>
            <person name="Brouwers N."/>
            <person name="de la Torre Cortes P."/>
            <person name="Kuijpers N.G.A."/>
            <person name="Daran J.G."/>
            <person name="Abeel T."/>
        </authorList>
    </citation>
    <scope>NUCLEOTIDE SEQUENCE [LARGE SCALE GENOMIC DNA]</scope>
    <source>
        <strain evidence="2 3">CBS 1483</strain>
    </source>
</reference>
<evidence type="ECO:0000256" key="1">
    <source>
        <dbReference type="SAM" id="Phobius"/>
    </source>
</evidence>
<keyword evidence="1" id="KW-1133">Transmembrane helix</keyword>
<evidence type="ECO:0008006" key="4">
    <source>
        <dbReference type="Google" id="ProtNLM"/>
    </source>
</evidence>
<keyword evidence="1" id="KW-0472">Membrane</keyword>
<dbReference type="PANTHER" id="PTHR31735">
    <property type="entry name" value="VACUOLAR MEMBRANE PROTEIN YPL162C"/>
    <property type="match status" value="1"/>
</dbReference>
<feature type="transmembrane region" description="Helical" evidence="1">
    <location>
        <begin position="55"/>
        <end position="74"/>
    </location>
</feature>
<sequence>MFSSEEKDTCQLLGPVSLLVQTLMGITAVAVLLVKRNYEHPRRKMIVWSYDIGKQIIGSLGIHFLNLGISILKRRRKLFLLATGSDDDEDQCDWYFLNLLLDTTLGIPILWLSLYTIERVLKSLHFQNIESGNYFPSKKVKNHPRTPLFSAFVKQLVIFILGLGVMKLCVFFILNYLEEWAYWFADLILGWSDSWPNLQVFLVMFVFPILLNCFQYFCVDNVIKLPTESLTLTNAENFETNTFRDDEFPDLSEDWTYTNTEAPNKGNNASSYGSII</sequence>
<accession>A0A6C1EIJ6</accession>
<dbReference type="OrthoDB" id="431202at2759"/>
<keyword evidence="1" id="KW-0812">Transmembrane</keyword>
<proteinExistence type="predicted"/>
<feature type="transmembrane region" description="Helical" evidence="1">
    <location>
        <begin position="197"/>
        <end position="219"/>
    </location>
</feature>
<feature type="transmembrane region" description="Helical" evidence="1">
    <location>
        <begin position="12"/>
        <end position="34"/>
    </location>
</feature>
<dbReference type="Pfam" id="PF12400">
    <property type="entry name" value="STIMATE"/>
    <property type="match status" value="1"/>
</dbReference>
<dbReference type="EMBL" id="CP049013">
    <property type="protein sequence ID" value="QID88274.1"/>
    <property type="molecule type" value="Genomic_DNA"/>
</dbReference>
<dbReference type="AlphaFoldDB" id="A0A6C1EIJ6"/>
<feature type="transmembrane region" description="Helical" evidence="1">
    <location>
        <begin position="156"/>
        <end position="177"/>
    </location>
</feature>
<keyword evidence="3" id="KW-1185">Reference proteome</keyword>
<feature type="transmembrane region" description="Helical" evidence="1">
    <location>
        <begin position="94"/>
        <end position="117"/>
    </location>
</feature>
<name>A0A6C1EIJ6_SACPS</name>
<evidence type="ECO:0000313" key="3">
    <source>
        <dbReference type="Proteomes" id="UP000501346"/>
    </source>
</evidence>